<dbReference type="EMBL" id="JYDH01000114">
    <property type="protein sequence ID" value="KRY31636.1"/>
    <property type="molecule type" value="Genomic_DNA"/>
</dbReference>
<dbReference type="InParanoid" id="A0A0V1B3N2"/>
<organism evidence="1 2">
    <name type="scientific">Trichinella spiralis</name>
    <name type="common">Trichina worm</name>
    <dbReference type="NCBI Taxonomy" id="6334"/>
    <lineage>
        <taxon>Eukaryota</taxon>
        <taxon>Metazoa</taxon>
        <taxon>Ecdysozoa</taxon>
        <taxon>Nematoda</taxon>
        <taxon>Enoplea</taxon>
        <taxon>Dorylaimia</taxon>
        <taxon>Trichinellida</taxon>
        <taxon>Trichinellidae</taxon>
        <taxon>Trichinella</taxon>
    </lineage>
</organism>
<reference evidence="1 2" key="1">
    <citation type="submission" date="2015-01" db="EMBL/GenBank/DDBJ databases">
        <title>Evolution of Trichinella species and genotypes.</title>
        <authorList>
            <person name="Korhonen P.K."/>
            <person name="Edoardo P."/>
            <person name="Giuseppe L.R."/>
            <person name="Gasser R.B."/>
        </authorList>
    </citation>
    <scope>NUCLEOTIDE SEQUENCE [LARGE SCALE GENOMIC DNA]</scope>
    <source>
        <strain evidence="1">ISS3</strain>
    </source>
</reference>
<evidence type="ECO:0000313" key="2">
    <source>
        <dbReference type="Proteomes" id="UP000054776"/>
    </source>
</evidence>
<evidence type="ECO:0000313" key="1">
    <source>
        <dbReference type="EMBL" id="KRY31636.1"/>
    </source>
</evidence>
<proteinExistence type="predicted"/>
<protein>
    <submittedName>
        <fullName evidence="1">Uncharacterized protein</fullName>
    </submittedName>
</protein>
<sequence>MCDPTDPQVAYLQKSIMKMVTSITTITNLTHKRQRARFFNLYREILLITLQTECTTNYPHACPVRRGGIRRSVHPGYNGQMLIVMVVVFYKEWPSILDICKITFHEKHIYLINIEQC</sequence>
<comment type="caution">
    <text evidence="1">The sequence shown here is derived from an EMBL/GenBank/DDBJ whole genome shotgun (WGS) entry which is preliminary data.</text>
</comment>
<name>A0A0V1B3N2_TRISP</name>
<dbReference type="Proteomes" id="UP000054776">
    <property type="component" value="Unassembled WGS sequence"/>
</dbReference>
<keyword evidence="2" id="KW-1185">Reference proteome</keyword>
<gene>
    <name evidence="1" type="ORF">T01_4223</name>
</gene>
<dbReference type="AlphaFoldDB" id="A0A0V1B3N2"/>
<accession>A0A0V1B3N2</accession>